<name>A0A371X019_9HYPH</name>
<evidence type="ECO:0000256" key="3">
    <source>
        <dbReference type="ARBA" id="ARBA00022723"/>
    </source>
</evidence>
<sequence>MKKRIAIDFVLTWTKLAGLALAGLALAFAVSFSGMVSIAASSGHFAPVGWFLHWTMQNAVDRQSLGTEVPEDVDLSDPSLVQRAAGHFATGCAPCHGAPGVAQSPVVLSMMPPPPRLEEKVGEWKDRELHWIGLHGIKYSGMPAWPTQDRPNEIWPVVAFLRALPQMDAATYAELALGAGAEGMEREAGGDQTAGLDGIAEVALTDCARCHGRDGLGRGEGDSAGAFPVIAGQPEAYLRETLLAYKSGTRESGYMQPPASRYSDEVLAELAAWYAAQPLPGRPAGSSGGPATASAPAPAANGPIGLVGGDGDESGIPAQIFPADNRSKAYISVAAAAGGEPAEGTADFLALGRLLAQQGIAARKLPACDSCHAQEGRAKNAHYPYLAGQPEWYVADHLKLWRDHDITRGGTPYAHLMEPIAVNLTDEQIDAVAAWYASRPVGE</sequence>
<feature type="domain" description="Cytochrome c" evidence="8">
    <location>
        <begin position="190"/>
        <end position="278"/>
    </location>
</feature>
<evidence type="ECO:0000256" key="2">
    <source>
        <dbReference type="ARBA" id="ARBA00022617"/>
    </source>
</evidence>
<dbReference type="GO" id="GO:0046872">
    <property type="term" value="F:metal ion binding"/>
    <property type="evidence" value="ECO:0007669"/>
    <property type="project" value="UniProtKB-KW"/>
</dbReference>
<keyword evidence="3 6" id="KW-0479">Metal-binding</keyword>
<dbReference type="Gene3D" id="1.10.760.10">
    <property type="entry name" value="Cytochrome c-like domain"/>
    <property type="match status" value="3"/>
</dbReference>
<dbReference type="GO" id="GO:0020037">
    <property type="term" value="F:heme binding"/>
    <property type="evidence" value="ECO:0007669"/>
    <property type="project" value="InterPro"/>
</dbReference>
<dbReference type="GO" id="GO:0009055">
    <property type="term" value="F:electron transfer activity"/>
    <property type="evidence" value="ECO:0007669"/>
    <property type="project" value="InterPro"/>
</dbReference>
<evidence type="ECO:0000256" key="6">
    <source>
        <dbReference type="PROSITE-ProRule" id="PRU00433"/>
    </source>
</evidence>
<dbReference type="Proteomes" id="UP000264310">
    <property type="component" value="Unassembled WGS sequence"/>
</dbReference>
<evidence type="ECO:0000256" key="7">
    <source>
        <dbReference type="SAM" id="MobiDB-lite"/>
    </source>
</evidence>
<dbReference type="PANTHER" id="PTHR33751">
    <property type="entry name" value="CBB3-TYPE CYTOCHROME C OXIDASE SUBUNIT FIXP"/>
    <property type="match status" value="1"/>
</dbReference>
<comment type="caution">
    <text evidence="9">The sequence shown here is derived from an EMBL/GenBank/DDBJ whole genome shotgun (WGS) entry which is preliminary data.</text>
</comment>
<dbReference type="PROSITE" id="PS51007">
    <property type="entry name" value="CYTC"/>
    <property type="match status" value="2"/>
</dbReference>
<organism evidence="9 10">
    <name type="scientific">Fulvimarina endophytica</name>
    <dbReference type="NCBI Taxonomy" id="2293836"/>
    <lineage>
        <taxon>Bacteria</taxon>
        <taxon>Pseudomonadati</taxon>
        <taxon>Pseudomonadota</taxon>
        <taxon>Alphaproteobacteria</taxon>
        <taxon>Hyphomicrobiales</taxon>
        <taxon>Aurantimonadaceae</taxon>
        <taxon>Fulvimarina</taxon>
    </lineage>
</organism>
<evidence type="ECO:0000256" key="5">
    <source>
        <dbReference type="ARBA" id="ARBA00023004"/>
    </source>
</evidence>
<evidence type="ECO:0000259" key="8">
    <source>
        <dbReference type="PROSITE" id="PS51007"/>
    </source>
</evidence>
<dbReference type="InterPro" id="IPR050597">
    <property type="entry name" value="Cytochrome_c_Oxidase_Subunit"/>
</dbReference>
<dbReference type="RefSeq" id="WP_116684101.1">
    <property type="nucleotide sequence ID" value="NZ_QURL01000006.1"/>
</dbReference>
<dbReference type="OrthoDB" id="9773456at2"/>
<keyword evidence="1" id="KW-0813">Transport</keyword>
<dbReference type="Pfam" id="PF13442">
    <property type="entry name" value="Cytochrome_CBB3"/>
    <property type="match status" value="1"/>
</dbReference>
<evidence type="ECO:0000256" key="1">
    <source>
        <dbReference type="ARBA" id="ARBA00022448"/>
    </source>
</evidence>
<accession>A0A371X019</accession>
<protein>
    <submittedName>
        <fullName evidence="9">Cytochrome C</fullName>
    </submittedName>
</protein>
<evidence type="ECO:0000313" key="10">
    <source>
        <dbReference type="Proteomes" id="UP000264310"/>
    </source>
</evidence>
<evidence type="ECO:0000256" key="4">
    <source>
        <dbReference type="ARBA" id="ARBA00022982"/>
    </source>
</evidence>
<evidence type="ECO:0000313" key="9">
    <source>
        <dbReference type="EMBL" id="RFC62578.1"/>
    </source>
</evidence>
<dbReference type="EMBL" id="QURL01000006">
    <property type="protein sequence ID" value="RFC62578.1"/>
    <property type="molecule type" value="Genomic_DNA"/>
</dbReference>
<proteinExistence type="predicted"/>
<keyword evidence="5 6" id="KW-0408">Iron</keyword>
<dbReference type="SUPFAM" id="SSF46626">
    <property type="entry name" value="Cytochrome c"/>
    <property type="match status" value="3"/>
</dbReference>
<dbReference type="InterPro" id="IPR009056">
    <property type="entry name" value="Cyt_c-like_dom"/>
</dbReference>
<dbReference type="InterPro" id="IPR036909">
    <property type="entry name" value="Cyt_c-like_dom_sf"/>
</dbReference>
<dbReference type="AlphaFoldDB" id="A0A371X019"/>
<dbReference type="PANTHER" id="PTHR33751:SF9">
    <property type="entry name" value="CYTOCHROME C4"/>
    <property type="match status" value="1"/>
</dbReference>
<keyword evidence="2 6" id="KW-0349">Heme</keyword>
<feature type="region of interest" description="Disordered" evidence="7">
    <location>
        <begin position="281"/>
        <end position="302"/>
    </location>
</feature>
<dbReference type="Pfam" id="PF00034">
    <property type="entry name" value="Cytochrom_C"/>
    <property type="match status" value="1"/>
</dbReference>
<feature type="domain" description="Cytochrome c" evidence="8">
    <location>
        <begin position="339"/>
        <end position="440"/>
    </location>
</feature>
<keyword evidence="4" id="KW-0249">Electron transport</keyword>
<keyword evidence="10" id="KW-1185">Reference proteome</keyword>
<reference evidence="9 10" key="1">
    <citation type="submission" date="2018-08" db="EMBL/GenBank/DDBJ databases">
        <title>Fulvimarina sp. 85, whole genome shotgun sequence.</title>
        <authorList>
            <person name="Tuo L."/>
        </authorList>
    </citation>
    <scope>NUCLEOTIDE SEQUENCE [LARGE SCALE GENOMIC DNA]</scope>
    <source>
        <strain evidence="9 10">85</strain>
    </source>
</reference>
<gene>
    <name evidence="9" type="ORF">DYI37_15110</name>
</gene>